<evidence type="ECO:0000256" key="1">
    <source>
        <dbReference type="SAM" id="MobiDB-lite"/>
    </source>
</evidence>
<keyword evidence="3" id="KW-1185">Reference proteome</keyword>
<proteinExistence type="predicted"/>
<dbReference type="AlphaFoldDB" id="A0A7Y6TXH6"/>
<reference evidence="2 3" key="1">
    <citation type="submission" date="2020-06" db="EMBL/GenBank/DDBJ databases">
        <title>Schlegella sp. ID0723 isolated from air conditioner.</title>
        <authorList>
            <person name="Kim D.Y."/>
            <person name="Kim D.-U."/>
        </authorList>
    </citation>
    <scope>NUCLEOTIDE SEQUENCE [LARGE SCALE GENOMIC DNA]</scope>
    <source>
        <strain evidence="2 3">ID0723</strain>
    </source>
</reference>
<dbReference type="Proteomes" id="UP000529637">
    <property type="component" value="Unassembled WGS sequence"/>
</dbReference>
<evidence type="ECO:0000313" key="3">
    <source>
        <dbReference type="Proteomes" id="UP000529637"/>
    </source>
</evidence>
<feature type="region of interest" description="Disordered" evidence="1">
    <location>
        <begin position="140"/>
        <end position="163"/>
    </location>
</feature>
<sequence length="163" mass="18752">MTKTNLYKDLLARMKKADAAGYYMEACWIQYAIVEDRFNSVIRHAYPTQGEAFLKTLRGLDRKLEHISEKIHPRDEDCLKNVHKELLGRIKRWKDKRNDLMHEITDTPDFKSINDKLARMAPEGAALVNELASRVRKYKAAVHRRTPKPSAANTSEATRAADA</sequence>
<comment type="caution">
    <text evidence="2">The sequence shown here is derived from an EMBL/GenBank/DDBJ whole genome shotgun (WGS) entry which is preliminary data.</text>
</comment>
<organism evidence="2 3">
    <name type="scientific">Piscinibacter koreensis</name>
    <dbReference type="NCBI Taxonomy" id="2742824"/>
    <lineage>
        <taxon>Bacteria</taxon>
        <taxon>Pseudomonadati</taxon>
        <taxon>Pseudomonadota</taxon>
        <taxon>Betaproteobacteria</taxon>
        <taxon>Burkholderiales</taxon>
        <taxon>Sphaerotilaceae</taxon>
        <taxon>Piscinibacter</taxon>
    </lineage>
</organism>
<protein>
    <submittedName>
        <fullName evidence="2">Uncharacterized protein</fullName>
    </submittedName>
</protein>
<accession>A0A7Y6TXH6</accession>
<name>A0A7Y6TXH6_9BURK</name>
<dbReference type="EMBL" id="JABWMJ010000007">
    <property type="protein sequence ID" value="NUZ07070.1"/>
    <property type="molecule type" value="Genomic_DNA"/>
</dbReference>
<gene>
    <name evidence="2" type="ORF">HQN59_14995</name>
</gene>
<evidence type="ECO:0000313" key="2">
    <source>
        <dbReference type="EMBL" id="NUZ07070.1"/>
    </source>
</evidence>